<keyword evidence="1" id="KW-0732">Signal</keyword>
<evidence type="ECO:0000313" key="2">
    <source>
        <dbReference type="EMBL" id="MBX06110.1"/>
    </source>
</evidence>
<feature type="signal peptide" evidence="1">
    <location>
        <begin position="1"/>
        <end position="17"/>
    </location>
</feature>
<evidence type="ECO:0000256" key="1">
    <source>
        <dbReference type="SAM" id="SignalP"/>
    </source>
</evidence>
<accession>A0A2P2KK65</accession>
<dbReference type="AlphaFoldDB" id="A0A2P2KK65"/>
<sequence>MLLGTICLAKACSLSLSLLMVQLRIPFKCALITRKHLTNGEETSHLKELLMMMRNLSQSSFRESFFWTVCLSALHTL</sequence>
<reference evidence="2" key="1">
    <citation type="submission" date="2018-02" db="EMBL/GenBank/DDBJ databases">
        <title>Rhizophora mucronata_Transcriptome.</title>
        <authorList>
            <person name="Meera S.P."/>
            <person name="Sreeshan A."/>
            <person name="Augustine A."/>
        </authorList>
    </citation>
    <scope>NUCLEOTIDE SEQUENCE</scope>
    <source>
        <tissue evidence="2">Leaf</tissue>
    </source>
</reference>
<proteinExistence type="predicted"/>
<dbReference type="EMBL" id="GGEC01025626">
    <property type="protein sequence ID" value="MBX06110.1"/>
    <property type="molecule type" value="Transcribed_RNA"/>
</dbReference>
<dbReference type="EMBL" id="GGEC01025629">
    <property type="protein sequence ID" value="MBX06113.1"/>
    <property type="molecule type" value="Transcribed_RNA"/>
</dbReference>
<feature type="chain" id="PRO_5015085019" evidence="1">
    <location>
        <begin position="18"/>
        <end position="77"/>
    </location>
</feature>
<name>A0A2P2KK65_RHIMU</name>
<protein>
    <submittedName>
        <fullName evidence="2">Cytosolic endo-beta-N-acetylglucosaminidase-like</fullName>
    </submittedName>
</protein>
<organism evidence="2">
    <name type="scientific">Rhizophora mucronata</name>
    <name type="common">Asiatic mangrove</name>
    <dbReference type="NCBI Taxonomy" id="61149"/>
    <lineage>
        <taxon>Eukaryota</taxon>
        <taxon>Viridiplantae</taxon>
        <taxon>Streptophyta</taxon>
        <taxon>Embryophyta</taxon>
        <taxon>Tracheophyta</taxon>
        <taxon>Spermatophyta</taxon>
        <taxon>Magnoliopsida</taxon>
        <taxon>eudicotyledons</taxon>
        <taxon>Gunneridae</taxon>
        <taxon>Pentapetalae</taxon>
        <taxon>rosids</taxon>
        <taxon>fabids</taxon>
        <taxon>Malpighiales</taxon>
        <taxon>Rhizophoraceae</taxon>
        <taxon>Rhizophora</taxon>
    </lineage>
</organism>